<evidence type="ECO:0000313" key="2">
    <source>
        <dbReference type="EMBL" id="CUO82517.1"/>
    </source>
</evidence>
<evidence type="ECO:0000313" key="4">
    <source>
        <dbReference type="EMBL" id="RHA93358.1"/>
    </source>
</evidence>
<reference evidence="4 6" key="2">
    <citation type="submission" date="2018-08" db="EMBL/GenBank/DDBJ databases">
        <title>A genome reference for cultivated species of the human gut microbiota.</title>
        <authorList>
            <person name="Zou Y."/>
            <person name="Xue W."/>
            <person name="Luo G."/>
        </authorList>
    </citation>
    <scope>NUCLEOTIDE SEQUENCE [LARGE SCALE GENOMIC DNA]</scope>
    <source>
        <strain evidence="4 6">AM42-17AT</strain>
    </source>
</reference>
<sequence length="231" mass="26544">MIRAANLTQVTDYYKSNTVSKQNNTEKAKDVQPNAQKIKSSEDKLSSKAQKYLETLRKDNADFDFIIADKGDDFRGLVDQSDKEFTVVFSSAELERMASDEKYAREKLSTVKTAVEMSDKINEQFGFERAWGTTDNSGTVLNKLTMSFDDDGKMTLFADLEKITEKQKERLEELKEKRAEEKKQEKKDVTVKRTTIQANSKEELLEKISELDWSKITEEKATQGMKFDITI</sequence>
<dbReference type="Pfam" id="PF19498">
    <property type="entry name" value="DUF6033"/>
    <property type="match status" value="1"/>
</dbReference>
<dbReference type="Proteomes" id="UP000286220">
    <property type="component" value="Unassembled WGS sequence"/>
</dbReference>
<reference evidence="2 5" key="1">
    <citation type="submission" date="2015-09" db="EMBL/GenBank/DDBJ databases">
        <authorList>
            <consortium name="Pathogen Informatics"/>
        </authorList>
    </citation>
    <scope>NUCLEOTIDE SEQUENCE [LARGE SCALE GENOMIC DNA]</scope>
    <source>
        <strain evidence="2 5">2789STDY5608860</strain>
    </source>
</reference>
<dbReference type="Proteomes" id="UP000095384">
    <property type="component" value="Unassembled WGS sequence"/>
</dbReference>
<feature type="region of interest" description="Disordered" evidence="1">
    <location>
        <begin position="19"/>
        <end position="43"/>
    </location>
</feature>
<gene>
    <name evidence="4" type="ORF">DW912_03440</name>
    <name evidence="2" type="ORF">ERS852417_03168</name>
    <name evidence="3" type="ORF">LIZ56_08125</name>
</gene>
<dbReference type="AlphaFoldDB" id="A0A174IA79"/>
<protein>
    <submittedName>
        <fullName evidence="3">DUF6033 family protein</fullName>
    </submittedName>
</protein>
<feature type="region of interest" description="Disordered" evidence="1">
    <location>
        <begin position="174"/>
        <end position="193"/>
    </location>
</feature>
<dbReference type="EMBL" id="QSFZ01000003">
    <property type="protein sequence ID" value="RHA93358.1"/>
    <property type="molecule type" value="Genomic_DNA"/>
</dbReference>
<evidence type="ECO:0000313" key="3">
    <source>
        <dbReference type="EMBL" id="MCB6938375.1"/>
    </source>
</evidence>
<dbReference type="EMBL" id="CYYW01000062">
    <property type="protein sequence ID" value="CUO82517.1"/>
    <property type="molecule type" value="Genomic_DNA"/>
</dbReference>
<dbReference type="RefSeq" id="WP_015521659.1">
    <property type="nucleotide sequence ID" value="NZ_CYYW01000062.1"/>
</dbReference>
<dbReference type="EMBL" id="JAJCJK010000010">
    <property type="protein sequence ID" value="MCB6938375.1"/>
    <property type="molecule type" value="Genomic_DNA"/>
</dbReference>
<feature type="compositionally biased region" description="Basic and acidic residues" evidence="1">
    <location>
        <begin position="174"/>
        <end position="191"/>
    </location>
</feature>
<organism evidence="2 5">
    <name type="scientific">Agathobacter rectalis</name>
    <dbReference type="NCBI Taxonomy" id="39491"/>
    <lineage>
        <taxon>Bacteria</taxon>
        <taxon>Bacillati</taxon>
        <taxon>Bacillota</taxon>
        <taxon>Clostridia</taxon>
        <taxon>Lachnospirales</taxon>
        <taxon>Lachnospiraceae</taxon>
        <taxon>Agathobacter</taxon>
    </lineage>
</organism>
<dbReference type="InterPro" id="IPR046097">
    <property type="entry name" value="DUF6033"/>
</dbReference>
<dbReference type="Proteomes" id="UP001197684">
    <property type="component" value="Unassembled WGS sequence"/>
</dbReference>
<evidence type="ECO:0000313" key="6">
    <source>
        <dbReference type="Proteomes" id="UP000286220"/>
    </source>
</evidence>
<proteinExistence type="predicted"/>
<name>A0A174IA79_9FIRM</name>
<accession>A0A174IA79</accession>
<evidence type="ECO:0000256" key="1">
    <source>
        <dbReference type="SAM" id="MobiDB-lite"/>
    </source>
</evidence>
<evidence type="ECO:0000313" key="5">
    <source>
        <dbReference type="Proteomes" id="UP000095384"/>
    </source>
</evidence>
<reference evidence="3" key="3">
    <citation type="submission" date="2021-10" db="EMBL/GenBank/DDBJ databases">
        <title>Collection of gut derived symbiotic bacterial strains cultured from healthy donors.</title>
        <authorList>
            <person name="Lin H."/>
            <person name="Littmann E."/>
            <person name="Kohout C."/>
            <person name="Pamer E.G."/>
        </authorList>
    </citation>
    <scope>NUCLEOTIDE SEQUENCE</scope>
    <source>
        <strain evidence="3">DFI.9.42</strain>
    </source>
</reference>